<evidence type="ECO:0000313" key="2">
    <source>
        <dbReference type="Proteomes" id="UP000282028"/>
    </source>
</evidence>
<protein>
    <recommendedName>
        <fullName evidence="3">Antitoxin VbhA domain-containing protein</fullName>
    </recommendedName>
</protein>
<comment type="caution">
    <text evidence="1">The sequence shown here is derived from an EMBL/GenBank/DDBJ whole genome shotgun (WGS) entry which is preliminary data.</text>
</comment>
<dbReference type="EMBL" id="RHHR01000046">
    <property type="protein sequence ID" value="RNB68141.1"/>
    <property type="molecule type" value="Genomic_DNA"/>
</dbReference>
<evidence type="ECO:0008006" key="3">
    <source>
        <dbReference type="Google" id="ProtNLM"/>
    </source>
</evidence>
<accession>A0A3M8BXI0</accession>
<sequence length="80" mass="9526">MHIHVVSLQTKILYNRDRVDVLRRYSQKQVRRALLHAKASLEIEGMFLTQQEDRLLTERAEGKIRYSEFLARAKEMARNV</sequence>
<dbReference type="AlphaFoldDB" id="A0A3M8BXI0"/>
<evidence type="ECO:0000313" key="1">
    <source>
        <dbReference type="EMBL" id="RNB68141.1"/>
    </source>
</evidence>
<dbReference type="OrthoDB" id="2651085at2"/>
<name>A0A3M8BXI0_9BACL</name>
<dbReference type="Proteomes" id="UP000282028">
    <property type="component" value="Unassembled WGS sequence"/>
</dbReference>
<organism evidence="1 2">
    <name type="scientific">Brevibacillus invocatus</name>
    <dbReference type="NCBI Taxonomy" id="173959"/>
    <lineage>
        <taxon>Bacteria</taxon>
        <taxon>Bacillati</taxon>
        <taxon>Bacillota</taxon>
        <taxon>Bacilli</taxon>
        <taxon>Bacillales</taxon>
        <taxon>Paenibacillaceae</taxon>
        <taxon>Brevibacillus</taxon>
    </lineage>
</organism>
<proteinExistence type="predicted"/>
<gene>
    <name evidence="1" type="ORF">EDM52_21260</name>
</gene>
<reference evidence="1 2" key="1">
    <citation type="submission" date="2018-10" db="EMBL/GenBank/DDBJ databases">
        <title>Phylogenomics of Brevibacillus.</title>
        <authorList>
            <person name="Dunlap C."/>
        </authorList>
    </citation>
    <scope>NUCLEOTIDE SEQUENCE [LARGE SCALE GENOMIC DNA]</scope>
    <source>
        <strain evidence="1 2">JCM 12215</strain>
    </source>
</reference>
<keyword evidence="2" id="KW-1185">Reference proteome</keyword>